<dbReference type="EMBL" id="JAESIY010000002">
    <property type="protein sequence ID" value="MBL3655178.1"/>
    <property type="molecule type" value="Genomic_DNA"/>
</dbReference>
<dbReference type="SUPFAM" id="SSF50939">
    <property type="entry name" value="Sialidases"/>
    <property type="match status" value="2"/>
</dbReference>
<evidence type="ECO:0000256" key="1">
    <source>
        <dbReference type="SAM" id="SignalP"/>
    </source>
</evidence>
<dbReference type="RefSeq" id="WP_202242547.1">
    <property type="nucleotide sequence ID" value="NZ_JAESIY010000002.1"/>
</dbReference>
<comment type="caution">
    <text evidence="2">The sequence shown here is derived from an EMBL/GenBank/DDBJ whole genome shotgun (WGS) entry which is preliminary data.</text>
</comment>
<evidence type="ECO:0000313" key="3">
    <source>
        <dbReference type="Proteomes" id="UP000659388"/>
    </source>
</evidence>
<dbReference type="Pfam" id="PF15892">
    <property type="entry name" value="BNR_4"/>
    <property type="match status" value="1"/>
</dbReference>
<feature type="signal peptide" evidence="1">
    <location>
        <begin position="1"/>
        <end position="24"/>
    </location>
</feature>
<proteinExistence type="predicted"/>
<dbReference type="InterPro" id="IPR015943">
    <property type="entry name" value="WD40/YVTN_repeat-like_dom_sf"/>
</dbReference>
<dbReference type="AlphaFoldDB" id="A0A937JX59"/>
<dbReference type="Proteomes" id="UP000659388">
    <property type="component" value="Unassembled WGS sequence"/>
</dbReference>
<gene>
    <name evidence="2" type="ORF">JL102_03495</name>
</gene>
<protein>
    <submittedName>
        <fullName evidence="2">BNR-4 repeat-containing protein</fullName>
    </submittedName>
</protein>
<feature type="chain" id="PRO_5036750069" evidence="1">
    <location>
        <begin position="25"/>
        <end position="435"/>
    </location>
</feature>
<accession>A0A937JX59</accession>
<reference evidence="2" key="1">
    <citation type="submission" date="2021-01" db="EMBL/GenBank/DDBJ databases">
        <title>Fulvivirga kasyanovii gen. nov., sp nov., a novel member of the phylum Bacteroidetes isolated from seawater in a mussel farm.</title>
        <authorList>
            <person name="Zhao L.-H."/>
            <person name="Wang Z.-J."/>
        </authorList>
    </citation>
    <scope>NUCLEOTIDE SEQUENCE</scope>
    <source>
        <strain evidence="2">2943</strain>
    </source>
</reference>
<organism evidence="2 3">
    <name type="scientific">Fulvivirga sediminis</name>
    <dbReference type="NCBI Taxonomy" id="2803949"/>
    <lineage>
        <taxon>Bacteria</taxon>
        <taxon>Pseudomonadati</taxon>
        <taxon>Bacteroidota</taxon>
        <taxon>Cytophagia</taxon>
        <taxon>Cytophagales</taxon>
        <taxon>Fulvivirgaceae</taxon>
        <taxon>Fulvivirga</taxon>
    </lineage>
</organism>
<keyword evidence="1" id="KW-0732">Signal</keyword>
<sequence length="435" mass="50915">MNIKLKLSLFICFILLINNVKVSAQGNKGYLTNDGTWCWFSDPRAIKVGDYIFTGWVKSNGTIEATKFNFKTLENDPSELYYLLENDDHDNPAFVPTGEGDILAMYTRHSRKDLFINVLEDYKNQSNYSKPQFIHPISKAELEKFPRETMTYANPFRLTAENDRIYCFGRWTGFKPNMMWSDDHGETWSQSKVFITNYPFDINNRPYVKYGSNGTSKIHVVFTDGHPRDEPTNSVYYAYYESGAFFKADGEKIRDTTALPFEPKEADLVFRSNEKEGRAWIADIASDKKDQPVILYTKSPSENNHEYWYASYRKGKWQSYKICDSGKWFPQTPEGKREYEPHYFGGMSLHPDNSHVVYLSREINGIFEIERWETDDLGKSWSTESITKNSVKDNVRPYVPRGLSADEAEMVFWMENEKYIHYTNFKTSIKYFIRK</sequence>
<dbReference type="InterPro" id="IPR036278">
    <property type="entry name" value="Sialidase_sf"/>
</dbReference>
<name>A0A937JX59_9BACT</name>
<dbReference type="Gene3D" id="2.130.10.10">
    <property type="entry name" value="YVTN repeat-like/Quinoprotein amine dehydrogenase"/>
    <property type="match status" value="1"/>
</dbReference>
<keyword evidence="3" id="KW-1185">Reference proteome</keyword>
<evidence type="ECO:0000313" key="2">
    <source>
        <dbReference type="EMBL" id="MBL3655178.1"/>
    </source>
</evidence>